<comment type="caution">
    <text evidence="3">Lacks conserved residue(s) required for the propagation of feature annotation.</text>
</comment>
<dbReference type="PROSITE" id="PS50287">
    <property type="entry name" value="SRCR_2"/>
    <property type="match status" value="1"/>
</dbReference>
<evidence type="ECO:0000313" key="9">
    <source>
        <dbReference type="Proteomes" id="UP000663889"/>
    </source>
</evidence>
<reference evidence="8" key="1">
    <citation type="submission" date="2021-02" db="EMBL/GenBank/DDBJ databases">
        <authorList>
            <person name="Nowell W R."/>
        </authorList>
    </citation>
    <scope>NUCLEOTIDE SEQUENCE</scope>
</reference>
<feature type="non-terminal residue" evidence="8">
    <location>
        <position position="1"/>
    </location>
</feature>
<dbReference type="InterPro" id="IPR001190">
    <property type="entry name" value="SRCR"/>
</dbReference>
<evidence type="ECO:0000256" key="1">
    <source>
        <dbReference type="ARBA" id="ARBA00022737"/>
    </source>
</evidence>
<keyword evidence="5" id="KW-1133">Transmembrane helix</keyword>
<feature type="disulfide bond" evidence="3">
    <location>
        <begin position="163"/>
        <end position="173"/>
    </location>
</feature>
<gene>
    <name evidence="7" type="ORF">RFH988_LOCUS28330</name>
    <name evidence="8" type="ORF">SEV965_LOCUS25551</name>
</gene>
<keyword evidence="1" id="KW-0677">Repeat</keyword>
<dbReference type="SUPFAM" id="SSF56487">
    <property type="entry name" value="SRCR-like"/>
    <property type="match status" value="1"/>
</dbReference>
<proteinExistence type="predicted"/>
<keyword evidence="5" id="KW-0472">Membrane</keyword>
<dbReference type="GO" id="GO:0016020">
    <property type="term" value="C:membrane"/>
    <property type="evidence" value="ECO:0007669"/>
    <property type="project" value="InterPro"/>
</dbReference>
<dbReference type="EMBL" id="CAJNOU010002070">
    <property type="protein sequence ID" value="CAF1286663.1"/>
    <property type="molecule type" value="Genomic_DNA"/>
</dbReference>
<dbReference type="OrthoDB" id="536948at2759"/>
<dbReference type="InterPro" id="IPR001258">
    <property type="entry name" value="NHL_repeat"/>
</dbReference>
<protein>
    <recommendedName>
        <fullName evidence="6">SRCR domain-containing protein</fullName>
    </recommendedName>
</protein>
<evidence type="ECO:0000313" key="7">
    <source>
        <dbReference type="EMBL" id="CAF1273824.1"/>
    </source>
</evidence>
<dbReference type="PROSITE" id="PS51125">
    <property type="entry name" value="NHL"/>
    <property type="match status" value="1"/>
</dbReference>
<dbReference type="Gene3D" id="3.10.250.10">
    <property type="entry name" value="SRCR-like domain"/>
    <property type="match status" value="1"/>
</dbReference>
<evidence type="ECO:0000256" key="5">
    <source>
        <dbReference type="SAM" id="Phobius"/>
    </source>
</evidence>
<dbReference type="Proteomes" id="UP000663889">
    <property type="component" value="Unassembled WGS sequence"/>
</dbReference>
<dbReference type="AlphaFoldDB" id="A0A815CPZ0"/>
<feature type="domain" description="SRCR" evidence="6">
    <location>
        <begin position="97"/>
        <end position="194"/>
    </location>
</feature>
<evidence type="ECO:0000313" key="8">
    <source>
        <dbReference type="EMBL" id="CAF1286663.1"/>
    </source>
</evidence>
<evidence type="ECO:0000256" key="4">
    <source>
        <dbReference type="PROSITE-ProRule" id="PRU00504"/>
    </source>
</evidence>
<feature type="transmembrane region" description="Helical" evidence="5">
    <location>
        <begin position="56"/>
        <end position="75"/>
    </location>
</feature>
<dbReference type="Proteomes" id="UP000663882">
    <property type="component" value="Unassembled WGS sequence"/>
</dbReference>
<dbReference type="InterPro" id="IPR011042">
    <property type="entry name" value="6-blade_b-propeller_TolB-like"/>
</dbReference>
<feature type="repeat" description="NHL" evidence="4">
    <location>
        <begin position="226"/>
        <end position="265"/>
    </location>
</feature>
<evidence type="ECO:0000259" key="6">
    <source>
        <dbReference type="PROSITE" id="PS50287"/>
    </source>
</evidence>
<dbReference type="Gene3D" id="2.120.10.30">
    <property type="entry name" value="TolB, C-terminal domain"/>
    <property type="match status" value="1"/>
</dbReference>
<organism evidence="8 9">
    <name type="scientific">Rotaria sordida</name>
    <dbReference type="NCBI Taxonomy" id="392033"/>
    <lineage>
        <taxon>Eukaryota</taxon>
        <taxon>Metazoa</taxon>
        <taxon>Spiralia</taxon>
        <taxon>Gnathifera</taxon>
        <taxon>Rotifera</taxon>
        <taxon>Eurotatoria</taxon>
        <taxon>Bdelloidea</taxon>
        <taxon>Philodinida</taxon>
        <taxon>Philodinidae</taxon>
        <taxon>Rotaria</taxon>
    </lineage>
</organism>
<accession>A0A815CPZ0</accession>
<evidence type="ECO:0000256" key="2">
    <source>
        <dbReference type="ARBA" id="ARBA00023157"/>
    </source>
</evidence>
<dbReference type="InterPro" id="IPR036772">
    <property type="entry name" value="SRCR-like_dom_sf"/>
</dbReference>
<name>A0A815CPZ0_9BILA</name>
<dbReference type="SUPFAM" id="SSF63829">
    <property type="entry name" value="Calcium-dependent phosphotriesterase"/>
    <property type="match status" value="1"/>
</dbReference>
<keyword evidence="2 3" id="KW-1015">Disulfide bond</keyword>
<keyword evidence="5" id="KW-0812">Transmembrane</keyword>
<sequence>MEMKDELGSEKVAMMGNTYSQATKSLTLAEDPEALCLISTTLGIIDTARNSTGRSYIIVSLISFIINGLGFWATYKYNTTGLRVFAWLGVIGLVCGGAVCETGYTDAVGEAVCRQIGKKYEMADRNATWTPNSTDDENYRCHFHYSGKVMTVPCGFILENFECAANEQNLVNCIQTPLFVHNCLSNRYITIFCSPANCVPFEPVPHQSTCVKPKWSQKGITVAGNGSYGNTSIQLNGPMGIFIDHNDDLYVADQQNRRVQKFKADSKIGITIGHDVGTGPNQLGYPEDVFVDDN</sequence>
<evidence type="ECO:0000256" key="3">
    <source>
        <dbReference type="PROSITE-ProRule" id="PRU00196"/>
    </source>
</evidence>
<dbReference type="EMBL" id="CAJNOO010002503">
    <property type="protein sequence ID" value="CAF1273824.1"/>
    <property type="molecule type" value="Genomic_DNA"/>
</dbReference>
<comment type="caution">
    <text evidence="8">The sequence shown here is derived from an EMBL/GenBank/DDBJ whole genome shotgun (WGS) entry which is preliminary data.</text>
</comment>